<proteinExistence type="predicted"/>
<dbReference type="GO" id="GO:0016805">
    <property type="term" value="F:dipeptidase activity"/>
    <property type="evidence" value="ECO:0007669"/>
    <property type="project" value="UniProtKB-KW"/>
</dbReference>
<keyword evidence="2" id="KW-0479">Metal-binding</keyword>
<evidence type="ECO:0000313" key="7">
    <source>
        <dbReference type="Proteomes" id="UP000269396"/>
    </source>
</evidence>
<keyword evidence="4" id="KW-0224">Dipeptidase</keyword>
<keyword evidence="7" id="KW-1185">Reference proteome</keyword>
<evidence type="ECO:0000256" key="5">
    <source>
        <dbReference type="ARBA" id="ARBA00023049"/>
    </source>
</evidence>
<name>A0A183P4T0_9TREM</name>
<reference evidence="6 7" key="1">
    <citation type="submission" date="2018-11" db="EMBL/GenBank/DDBJ databases">
        <authorList>
            <consortium name="Pathogen Informatics"/>
        </authorList>
    </citation>
    <scope>NUCLEOTIDE SEQUENCE [LARGE SCALE GENOMIC DNA]</scope>
    <source>
        <strain>Denwood</strain>
        <strain evidence="7">Zambia</strain>
    </source>
</reference>
<dbReference type="InterPro" id="IPR052433">
    <property type="entry name" value="X-Pro_dipept-like"/>
</dbReference>
<dbReference type="Proteomes" id="UP000269396">
    <property type="component" value="Unassembled WGS sequence"/>
</dbReference>
<keyword evidence="5" id="KW-0482">Metalloprotease</keyword>
<dbReference type="EMBL" id="UZAL01029650">
    <property type="protein sequence ID" value="VDP49494.1"/>
    <property type="molecule type" value="Genomic_DNA"/>
</dbReference>
<dbReference type="SMART" id="SM01011">
    <property type="entry name" value="AMP_N"/>
    <property type="match status" value="1"/>
</dbReference>
<gene>
    <name evidence="6" type="ORF">SMTD_LOCUS9366</name>
</gene>
<dbReference type="PANTHER" id="PTHR48480">
    <property type="match status" value="1"/>
</dbReference>
<evidence type="ECO:0000256" key="2">
    <source>
        <dbReference type="ARBA" id="ARBA00022723"/>
    </source>
</evidence>
<dbReference type="GO" id="GO:0006508">
    <property type="term" value="P:proteolysis"/>
    <property type="evidence" value="ECO:0007669"/>
    <property type="project" value="UniProtKB-KW"/>
</dbReference>
<protein>
    <submittedName>
        <fullName evidence="6">Uncharacterized protein</fullName>
    </submittedName>
</protein>
<evidence type="ECO:0000313" key="6">
    <source>
        <dbReference type="EMBL" id="VDP49494.1"/>
    </source>
</evidence>
<dbReference type="STRING" id="31246.A0A183P4T0"/>
<evidence type="ECO:0000256" key="4">
    <source>
        <dbReference type="ARBA" id="ARBA00022997"/>
    </source>
</evidence>
<accession>A0A183P4T0</accession>
<dbReference type="Gene3D" id="3.40.350.10">
    <property type="entry name" value="Creatinase/prolidase N-terminal domain"/>
    <property type="match status" value="1"/>
</dbReference>
<dbReference type="PANTHER" id="PTHR48480:SF2">
    <property type="entry name" value="PEPTIDASE D"/>
    <property type="match status" value="1"/>
</dbReference>
<keyword evidence="1" id="KW-0645">Protease</keyword>
<dbReference type="InterPro" id="IPR029149">
    <property type="entry name" value="Creatin/AminoP/Spt16_N"/>
</dbReference>
<dbReference type="GO" id="GO:0070006">
    <property type="term" value="F:metalloaminopeptidase activity"/>
    <property type="evidence" value="ECO:0007669"/>
    <property type="project" value="InterPro"/>
</dbReference>
<organism evidence="6 7">
    <name type="scientific">Schistosoma mattheei</name>
    <dbReference type="NCBI Taxonomy" id="31246"/>
    <lineage>
        <taxon>Eukaryota</taxon>
        <taxon>Metazoa</taxon>
        <taxon>Spiralia</taxon>
        <taxon>Lophotrochozoa</taxon>
        <taxon>Platyhelminthes</taxon>
        <taxon>Trematoda</taxon>
        <taxon>Digenea</taxon>
        <taxon>Strigeidida</taxon>
        <taxon>Schistosomatoidea</taxon>
        <taxon>Schistosomatidae</taxon>
        <taxon>Schistosoma</taxon>
    </lineage>
</organism>
<dbReference type="InterPro" id="IPR007865">
    <property type="entry name" value="Aminopep_P_N"/>
</dbReference>
<dbReference type="Pfam" id="PF05195">
    <property type="entry name" value="AMP_N"/>
    <property type="match status" value="1"/>
</dbReference>
<dbReference type="GO" id="GO:0030145">
    <property type="term" value="F:manganese ion binding"/>
    <property type="evidence" value="ECO:0007669"/>
    <property type="project" value="InterPro"/>
</dbReference>
<evidence type="ECO:0000256" key="3">
    <source>
        <dbReference type="ARBA" id="ARBA00022801"/>
    </source>
</evidence>
<dbReference type="AlphaFoldDB" id="A0A183P4T0"/>
<keyword evidence="3" id="KW-0378">Hydrolase</keyword>
<sequence>MASGAVSRTAPIFQLGKCLAVPMQLHVANRQRLCNRIRDKISSLDTSKSLTHNLSGVFVVLQGGTDTFLGDSDAANVFRQESFFHWTFGVLEPDCYGTIEVATGRSTLFIPKIPEEATIYDGELASLEQFSKKYNVDETHYTDETDFGRLTQVCNINYIIYRQNALTKRDPMFTGLHLWGFSGYPLCLG</sequence>
<dbReference type="SUPFAM" id="SSF53092">
    <property type="entry name" value="Creatinase/prolidase N-terminal domain"/>
    <property type="match status" value="1"/>
</dbReference>
<evidence type="ECO:0000256" key="1">
    <source>
        <dbReference type="ARBA" id="ARBA00022670"/>
    </source>
</evidence>